<sequence>MQASVVLSPSSRLSQAAASDSSETLPWLSTTNAGAVPDPKMESPVDVEDRLSNVTGSGVATAVGAVEPCDVIPPAEAPAPPGIDWARTGARPKAPTLTSTPNRSHCAVQPAWSEVVCGGRNCSAAATPWPRLETLNRFAVLPDEAPAHPSDAAVVSPHLEASPSRVAVSPPSHPSSPARRICQPSTGKHSRGPLSAPKPSSSFRRRLLKEAVTRRRSEGLILQRTNPTSSPQQTPAVTTQPQPVAAVRTHISLIRDPPQRCLPYACILATQGQLPAAAF</sequence>
<keyword evidence="2" id="KW-1185">Reference proteome</keyword>
<dbReference type="Proteomes" id="UP001057452">
    <property type="component" value="Chromosome 18"/>
</dbReference>
<comment type="caution">
    <text evidence="1">The sequence shown here is derived from an EMBL/GenBank/DDBJ whole genome shotgun (WGS) entry which is preliminary data.</text>
</comment>
<proteinExistence type="predicted"/>
<protein>
    <submittedName>
        <fullName evidence="1">Uncharacterized protein</fullName>
    </submittedName>
</protein>
<evidence type="ECO:0000313" key="2">
    <source>
        <dbReference type="Proteomes" id="UP001057452"/>
    </source>
</evidence>
<evidence type="ECO:0000313" key="1">
    <source>
        <dbReference type="EMBL" id="KAI4808770.1"/>
    </source>
</evidence>
<organism evidence="1 2">
    <name type="scientific">Chaenocephalus aceratus</name>
    <name type="common">Blackfin icefish</name>
    <name type="synonym">Chaenichthys aceratus</name>
    <dbReference type="NCBI Taxonomy" id="36190"/>
    <lineage>
        <taxon>Eukaryota</taxon>
        <taxon>Metazoa</taxon>
        <taxon>Chordata</taxon>
        <taxon>Craniata</taxon>
        <taxon>Vertebrata</taxon>
        <taxon>Euteleostomi</taxon>
        <taxon>Actinopterygii</taxon>
        <taxon>Neopterygii</taxon>
        <taxon>Teleostei</taxon>
        <taxon>Neoteleostei</taxon>
        <taxon>Acanthomorphata</taxon>
        <taxon>Eupercaria</taxon>
        <taxon>Perciformes</taxon>
        <taxon>Notothenioidei</taxon>
        <taxon>Channichthyidae</taxon>
        <taxon>Chaenocephalus</taxon>
    </lineage>
</organism>
<accession>A0ACB9W7Y9</accession>
<name>A0ACB9W7Y9_CHAAC</name>
<gene>
    <name evidence="1" type="ORF">KUCAC02_000816</name>
</gene>
<dbReference type="EMBL" id="CM043802">
    <property type="protein sequence ID" value="KAI4808770.1"/>
    <property type="molecule type" value="Genomic_DNA"/>
</dbReference>
<reference evidence="1" key="1">
    <citation type="submission" date="2022-05" db="EMBL/GenBank/DDBJ databases">
        <title>Chromosome-level genome of Chaenocephalus aceratus.</title>
        <authorList>
            <person name="Park H."/>
        </authorList>
    </citation>
    <scope>NUCLEOTIDE SEQUENCE</scope>
    <source>
        <strain evidence="1">KU_202001</strain>
    </source>
</reference>